<evidence type="ECO:0000313" key="1">
    <source>
        <dbReference type="Proteomes" id="UP000515121"/>
    </source>
</evidence>
<dbReference type="RefSeq" id="XP_022737070.1">
    <property type="nucleotide sequence ID" value="XM_022881335.1"/>
</dbReference>
<evidence type="ECO:0000313" key="2">
    <source>
        <dbReference type="RefSeq" id="XP_022737070.1"/>
    </source>
</evidence>
<dbReference type="PANTHER" id="PTHR47382:SF1">
    <property type="entry name" value="USPA DOMAIN-CONTAINING PROTEIN"/>
    <property type="match status" value="1"/>
</dbReference>
<dbReference type="CDD" id="cd01989">
    <property type="entry name" value="USP_STK_Ubox_N"/>
    <property type="match status" value="1"/>
</dbReference>
<gene>
    <name evidence="2" type="primary">LOC111289968</name>
</gene>
<reference evidence="2" key="1">
    <citation type="submission" date="2025-08" db="UniProtKB">
        <authorList>
            <consortium name="RefSeq"/>
        </authorList>
    </citation>
    <scope>IDENTIFICATION</scope>
    <source>
        <tissue evidence="2">Fruit stalk</tissue>
    </source>
</reference>
<dbReference type="KEGG" id="dzi:111289968"/>
<sequence length="248" mass="28089">MEEGNYVPADSMQYYKARMMSPEIVEIGEESKSFPGSKDGSGCDVYVAVGKDDLGVLKWALDHAASPGSRVFLVHVFAPITFVRTPVGKLSKNQLNEEQLRVHVNEENNRRRNLLQKYIRLCIDSKVTVDTVLIESNSLFKAILELIPVLNITCLVMGTKHPPSSSLWNEMLMMFFRQRRWKHGIAELIKKNAPDYCAVTIVHDGKKIEDCQQEPELVHPSQESSPQRTGLNSERNFFQCVCFTGKSN</sequence>
<dbReference type="SUPFAM" id="SSF52402">
    <property type="entry name" value="Adenine nucleotide alpha hydrolases-like"/>
    <property type="match status" value="1"/>
</dbReference>
<dbReference type="PANTHER" id="PTHR47382">
    <property type="entry name" value="U-BOX DOMAIN-CONTAINING PROTEIN 52-LIKE"/>
    <property type="match status" value="1"/>
</dbReference>
<accession>A0A6P5Y9M1</accession>
<organism evidence="1 2">
    <name type="scientific">Durio zibethinus</name>
    <name type="common">Durian</name>
    <dbReference type="NCBI Taxonomy" id="66656"/>
    <lineage>
        <taxon>Eukaryota</taxon>
        <taxon>Viridiplantae</taxon>
        <taxon>Streptophyta</taxon>
        <taxon>Embryophyta</taxon>
        <taxon>Tracheophyta</taxon>
        <taxon>Spermatophyta</taxon>
        <taxon>Magnoliopsida</taxon>
        <taxon>eudicotyledons</taxon>
        <taxon>Gunneridae</taxon>
        <taxon>Pentapetalae</taxon>
        <taxon>rosids</taxon>
        <taxon>malvids</taxon>
        <taxon>Malvales</taxon>
        <taxon>Malvaceae</taxon>
        <taxon>Helicteroideae</taxon>
        <taxon>Durio</taxon>
    </lineage>
</organism>
<dbReference type="InterPro" id="IPR014729">
    <property type="entry name" value="Rossmann-like_a/b/a_fold"/>
</dbReference>
<dbReference type="Gene3D" id="3.40.50.620">
    <property type="entry name" value="HUPs"/>
    <property type="match status" value="1"/>
</dbReference>
<protein>
    <submittedName>
        <fullName evidence="2">U-box domain-containing protein 33-like isoform X1</fullName>
    </submittedName>
</protein>
<keyword evidence="1" id="KW-1185">Reference proteome</keyword>
<dbReference type="Proteomes" id="UP000515121">
    <property type="component" value="Unplaced"/>
</dbReference>
<dbReference type="OrthoDB" id="1898565at2759"/>
<dbReference type="GeneID" id="111289968"/>
<dbReference type="AlphaFoldDB" id="A0A6P5Y9M1"/>
<name>A0A6P5Y9M1_DURZI</name>
<proteinExistence type="predicted"/>